<dbReference type="EMBL" id="JAACJO010000005">
    <property type="protein sequence ID" value="KAF5358337.1"/>
    <property type="molecule type" value="Genomic_DNA"/>
</dbReference>
<dbReference type="InterPro" id="IPR003347">
    <property type="entry name" value="JmjC_dom"/>
</dbReference>
<reference evidence="3 4" key="1">
    <citation type="journal article" date="2020" name="ISME J.">
        <title>Uncovering the hidden diversity of litter-decomposition mechanisms in mushroom-forming fungi.</title>
        <authorList>
            <person name="Floudas D."/>
            <person name="Bentzer J."/>
            <person name="Ahren D."/>
            <person name="Johansson T."/>
            <person name="Persson P."/>
            <person name="Tunlid A."/>
        </authorList>
    </citation>
    <scope>NUCLEOTIDE SEQUENCE [LARGE SCALE GENOMIC DNA]</scope>
    <source>
        <strain evidence="3 4">CBS 146.42</strain>
    </source>
</reference>
<feature type="compositionally biased region" description="Polar residues" evidence="1">
    <location>
        <begin position="902"/>
        <end position="914"/>
    </location>
</feature>
<name>A0A8H5G4X5_9AGAR</name>
<dbReference type="OrthoDB" id="298344at2759"/>
<feature type="compositionally biased region" description="Basic and acidic residues" evidence="1">
    <location>
        <begin position="819"/>
        <end position="828"/>
    </location>
</feature>
<dbReference type="Pfam" id="PF02373">
    <property type="entry name" value="JmjC"/>
    <property type="match status" value="1"/>
</dbReference>
<feature type="region of interest" description="Disordered" evidence="1">
    <location>
        <begin position="861"/>
        <end position="914"/>
    </location>
</feature>
<feature type="compositionally biased region" description="Basic and acidic residues" evidence="1">
    <location>
        <begin position="1032"/>
        <end position="1045"/>
    </location>
</feature>
<dbReference type="PROSITE" id="PS51257">
    <property type="entry name" value="PROKAR_LIPOPROTEIN"/>
    <property type="match status" value="1"/>
</dbReference>
<organism evidence="3 4">
    <name type="scientific">Leucocoprinus leucothites</name>
    <dbReference type="NCBI Taxonomy" id="201217"/>
    <lineage>
        <taxon>Eukaryota</taxon>
        <taxon>Fungi</taxon>
        <taxon>Dikarya</taxon>
        <taxon>Basidiomycota</taxon>
        <taxon>Agaricomycotina</taxon>
        <taxon>Agaricomycetes</taxon>
        <taxon>Agaricomycetidae</taxon>
        <taxon>Agaricales</taxon>
        <taxon>Agaricineae</taxon>
        <taxon>Agaricaceae</taxon>
        <taxon>Leucocoprinus</taxon>
    </lineage>
</organism>
<feature type="compositionally biased region" description="Polar residues" evidence="1">
    <location>
        <begin position="1046"/>
        <end position="1065"/>
    </location>
</feature>
<feature type="compositionally biased region" description="Acidic residues" evidence="1">
    <location>
        <begin position="1095"/>
        <end position="1104"/>
    </location>
</feature>
<dbReference type="SUPFAM" id="SSF51197">
    <property type="entry name" value="Clavaminate synthase-like"/>
    <property type="match status" value="1"/>
</dbReference>
<proteinExistence type="predicted"/>
<protein>
    <recommendedName>
        <fullName evidence="2">JmjC domain-containing protein</fullName>
    </recommendedName>
</protein>
<accession>A0A8H5G4X5</accession>
<feature type="region of interest" description="Disordered" evidence="1">
    <location>
        <begin position="998"/>
        <end position="1104"/>
    </location>
</feature>
<evidence type="ECO:0000313" key="3">
    <source>
        <dbReference type="EMBL" id="KAF5358337.1"/>
    </source>
</evidence>
<feature type="compositionally biased region" description="Basic and acidic residues" evidence="1">
    <location>
        <begin position="878"/>
        <end position="887"/>
    </location>
</feature>
<comment type="caution">
    <text evidence="3">The sequence shown here is derived from an EMBL/GenBank/DDBJ whole genome shotgun (WGS) entry which is preliminary data.</text>
</comment>
<keyword evidence="4" id="KW-1185">Reference proteome</keyword>
<dbReference type="SMART" id="SM00558">
    <property type="entry name" value="JmjC"/>
    <property type="match status" value="1"/>
</dbReference>
<feature type="domain" description="JmjC" evidence="2">
    <location>
        <begin position="164"/>
        <end position="317"/>
    </location>
</feature>
<dbReference type="Proteomes" id="UP000559027">
    <property type="component" value="Unassembled WGS sequence"/>
</dbReference>
<dbReference type="AlphaFoldDB" id="A0A8H5G4X5"/>
<evidence type="ECO:0000256" key="1">
    <source>
        <dbReference type="SAM" id="MobiDB-lite"/>
    </source>
</evidence>
<evidence type="ECO:0000313" key="4">
    <source>
        <dbReference type="Proteomes" id="UP000559027"/>
    </source>
</evidence>
<feature type="region of interest" description="Disordered" evidence="1">
    <location>
        <begin position="650"/>
        <end position="848"/>
    </location>
</feature>
<dbReference type="PROSITE" id="PS51184">
    <property type="entry name" value="JMJC"/>
    <property type="match status" value="1"/>
</dbReference>
<gene>
    <name evidence="3" type="ORF">D9756_001403</name>
</gene>
<dbReference type="Gene3D" id="2.60.120.650">
    <property type="entry name" value="Cupin"/>
    <property type="match status" value="1"/>
</dbReference>
<sequence>MLKTKRLVNLPHSNTVAGSSCRAPSGTVYHPYLLVRGKRFQPVPRSSFRSEDLESQIKRHEESGTPFVVEGWNKHPSWPDRAFTVDFCLEYFQGKKEKINVRNVHTRQDKTMAFAEFVDISRSIPTFAEPEAPETERWYGKDVDCPVEWEEWLIKEGVLPEKYLPEGNDDLFALRPKKNGRPDVETLMCYFGVADTYTPCHKDLCASSGQNLMCYTEKGGSSFWFMTRSEDCAKVARYFQSLKHELDHETYVISVSDLAKAPFDVYITEQKLGDLVLVPPRSCHQVLNSGGMTMKMSWSRMTLAGLTAALHHELPLYRRVCRPEIYQIKSTIHFTLRHYTQKLIDLASQPFDTIQKSIVSRQLTSVLRLYDYILKEEYSSKGTSLSGSREESEVSNPNLRLADEMQTCDFCGADIFQSYFQCLGESTSKPGEEGFIVCPGCYVEGRTCACREMRERERQSFEVLFNARWSAIQALTDAEQSIKTFKGTASLREQRRYFAKPSEYSVFHAAMLLHSIRVNERQPSKQCRRKGESHAVPSSWTLNCKKCHSAKCYPHLLEGSTMHSMRALLLQEQDPSTVKYHEEHLAGFPDYLERKKELLASQAEGSPCPSFSLLMTYNALTFQVCQPVNHRHANLGWYDHLPEKSRQIQNKAPKKEAVVPMDLDSSMSQAPAPHSPGSESQRSVKNHAYVELKQPERRRRASGAKLHLSSPLSSASEDHSDHDELESDDDYSNNHKRKNPKRKYDTTDTETAGPSSTKRKLASGPGSTPRGVKKPVIAKTASTQRSHKRQHELHSNNDTIGNVYAPVFPVGPPTKKRRQEREQREGKGASDGTSTSSVPKPKESESQTFADSLGAAINQVRDGATKVRPSGSSSSVQDSRRKNESVKPARPVGVSAPPPPGITSSISYSSQTKQQQNTQAPILVNVTDLQDMVVKTADRVVRQMVGDVPNLLLAAHAAVSMMTGYAASGQFMNNNTQLQFPSMNQFAEAAMLGNANMMNTASSSNQGTLPGHQPRPPMITKTPSAGPAVVQDTRHQQVSKEKSETRSSGGHRTQSEAQPSSSTHPDGSGQMPRAQPIHKTPSGERPRPRRRILYDDEYDDDDEV</sequence>
<evidence type="ECO:0000259" key="2">
    <source>
        <dbReference type="PROSITE" id="PS51184"/>
    </source>
</evidence>